<keyword evidence="6" id="KW-1185">Reference proteome</keyword>
<feature type="transmembrane region" description="Helical" evidence="2">
    <location>
        <begin position="173"/>
        <end position="192"/>
    </location>
</feature>
<feature type="region of interest" description="Disordered" evidence="1">
    <location>
        <begin position="234"/>
        <end position="254"/>
    </location>
</feature>
<reference evidence="5" key="1">
    <citation type="submission" date="2016-10" db="EMBL/GenBank/DDBJ databases">
        <authorList>
            <person name="Varghese N."/>
            <person name="Submissions S."/>
        </authorList>
    </citation>
    <scope>NUCLEOTIDE SEQUENCE [LARGE SCALE GENOMIC DNA]</scope>
    <source>
        <strain evidence="5">CGMCC 1.12397</strain>
    </source>
</reference>
<feature type="compositionally biased region" description="Polar residues" evidence="1">
    <location>
        <begin position="241"/>
        <end position="254"/>
    </location>
</feature>
<sequence length="254" mass="25891">MFFTYVKRGVKAGVVAGLVFGLLVALVGNPFIAFADEFGGAGHHADGHTHETGESHHDSAVSAAVTNAVSVVSGVLWGVLLGGVVFGVAYYFLEPAIPGTGGTKSYLLAVAGFVTASGAPWLALPPQIGAEQSLPTDTRLLVYGGMMVAGAFVCLLSGFAYDRLRGEYGRATAAVVAVFPFGLLAIPVALAPSNSVESALPSEFAVGLTGMVVFGQALLWLVLAGTHALLGRRATDGRASEPSTPNAETTLGAD</sequence>
<reference evidence="3 6" key="3">
    <citation type="submission" date="2018-07" db="EMBL/GenBank/DDBJ databases">
        <title>Genome sequence of extremly halophilic archaeon Halopelagius longus strain BC12-B1.</title>
        <authorList>
            <person name="Zhang X."/>
        </authorList>
    </citation>
    <scope>NUCLEOTIDE SEQUENCE [LARGE SCALE GENOMIC DNA]</scope>
    <source>
        <strain evidence="3 6">BC12-B1</strain>
    </source>
</reference>
<dbReference type="Proteomes" id="UP000255421">
    <property type="component" value="Unassembled WGS sequence"/>
</dbReference>
<dbReference type="InterPro" id="IPR012666">
    <property type="entry name" value="CbtA_put"/>
</dbReference>
<keyword evidence="2" id="KW-0812">Transmembrane</keyword>
<evidence type="ECO:0000313" key="4">
    <source>
        <dbReference type="EMBL" id="SDQ26162.1"/>
    </source>
</evidence>
<evidence type="ECO:0000313" key="6">
    <source>
        <dbReference type="Proteomes" id="UP000255421"/>
    </source>
</evidence>
<dbReference type="Proteomes" id="UP000199289">
    <property type="component" value="Unassembled WGS sequence"/>
</dbReference>
<feature type="transmembrane region" description="Helical" evidence="2">
    <location>
        <begin position="105"/>
        <end position="124"/>
    </location>
</feature>
<dbReference type="EMBL" id="QQST01000001">
    <property type="protein sequence ID" value="RDI70266.1"/>
    <property type="molecule type" value="Genomic_DNA"/>
</dbReference>
<evidence type="ECO:0000256" key="1">
    <source>
        <dbReference type="SAM" id="MobiDB-lite"/>
    </source>
</evidence>
<feature type="transmembrane region" description="Helical" evidence="2">
    <location>
        <begin position="204"/>
        <end position="223"/>
    </location>
</feature>
<organism evidence="4 5">
    <name type="scientific">Halopelagius longus</name>
    <dbReference type="NCBI Taxonomy" id="1236180"/>
    <lineage>
        <taxon>Archaea</taxon>
        <taxon>Methanobacteriati</taxon>
        <taxon>Methanobacteriota</taxon>
        <taxon>Stenosarchaea group</taxon>
        <taxon>Halobacteria</taxon>
        <taxon>Halobacteriales</taxon>
        <taxon>Haloferacaceae</taxon>
    </lineage>
</organism>
<dbReference type="RefSeq" id="WP_092534284.1">
    <property type="nucleotide sequence ID" value="NZ_FNKQ01000001.1"/>
</dbReference>
<dbReference type="OrthoDB" id="170869at2157"/>
<dbReference type="Pfam" id="PF09490">
    <property type="entry name" value="CbtA"/>
    <property type="match status" value="1"/>
</dbReference>
<reference evidence="4" key="2">
    <citation type="submission" date="2016-10" db="EMBL/GenBank/DDBJ databases">
        <authorList>
            <person name="de Groot N.N."/>
        </authorList>
    </citation>
    <scope>NUCLEOTIDE SEQUENCE [LARGE SCALE GENOMIC DNA]</scope>
    <source>
        <strain evidence="4">CGMCC 1.12397</strain>
    </source>
</reference>
<dbReference type="EMBL" id="FNKQ01000001">
    <property type="protein sequence ID" value="SDQ26162.1"/>
    <property type="molecule type" value="Genomic_DNA"/>
</dbReference>
<evidence type="ECO:0000313" key="5">
    <source>
        <dbReference type="Proteomes" id="UP000199289"/>
    </source>
</evidence>
<feature type="transmembrane region" description="Helical" evidence="2">
    <location>
        <begin position="75"/>
        <end position="93"/>
    </location>
</feature>
<name>A0A1H0ZFJ8_9EURY</name>
<evidence type="ECO:0000256" key="2">
    <source>
        <dbReference type="SAM" id="Phobius"/>
    </source>
</evidence>
<protein>
    <submittedName>
        <fullName evidence="4">Uncharacterized membrane protein, predicted cobalt tansporter CbtA</fullName>
    </submittedName>
</protein>
<dbReference type="AlphaFoldDB" id="A0A1H0ZFJ8"/>
<proteinExistence type="predicted"/>
<keyword evidence="2" id="KW-0472">Membrane</keyword>
<gene>
    <name evidence="3" type="ORF">DWB78_00175</name>
    <name evidence="4" type="ORF">SAMN05216278_1195</name>
</gene>
<accession>A0A1H0ZFJ8</accession>
<keyword evidence="2" id="KW-1133">Transmembrane helix</keyword>
<feature type="transmembrane region" description="Helical" evidence="2">
    <location>
        <begin position="140"/>
        <end position="161"/>
    </location>
</feature>
<evidence type="ECO:0000313" key="3">
    <source>
        <dbReference type="EMBL" id="RDI70266.1"/>
    </source>
</evidence>